<feature type="compositionally biased region" description="Polar residues" evidence="1">
    <location>
        <begin position="241"/>
        <end position="255"/>
    </location>
</feature>
<dbReference type="SMART" id="SM00233">
    <property type="entry name" value="PH"/>
    <property type="match status" value="2"/>
</dbReference>
<feature type="compositionally biased region" description="Basic and acidic residues" evidence="1">
    <location>
        <begin position="180"/>
        <end position="194"/>
    </location>
</feature>
<dbReference type="Proteomes" id="UP001166286">
    <property type="component" value="Unassembled WGS sequence"/>
</dbReference>
<organism evidence="3 4">
    <name type="scientific">Cladonia borealis</name>
    <dbReference type="NCBI Taxonomy" id="184061"/>
    <lineage>
        <taxon>Eukaryota</taxon>
        <taxon>Fungi</taxon>
        <taxon>Dikarya</taxon>
        <taxon>Ascomycota</taxon>
        <taxon>Pezizomycotina</taxon>
        <taxon>Lecanoromycetes</taxon>
        <taxon>OSLEUM clade</taxon>
        <taxon>Lecanoromycetidae</taxon>
        <taxon>Lecanorales</taxon>
        <taxon>Lecanorineae</taxon>
        <taxon>Cladoniaceae</taxon>
        <taxon>Cladonia</taxon>
    </lineage>
</organism>
<dbReference type="PROSITE" id="PS50003">
    <property type="entry name" value="PH_DOMAIN"/>
    <property type="match status" value="2"/>
</dbReference>
<gene>
    <name evidence="3" type="ORF">JMJ35_009908</name>
</gene>
<proteinExistence type="predicted"/>
<keyword evidence="4" id="KW-1185">Reference proteome</keyword>
<dbReference type="SUPFAM" id="SSF50729">
    <property type="entry name" value="PH domain-like"/>
    <property type="match status" value="2"/>
</dbReference>
<dbReference type="AlphaFoldDB" id="A0AA39V1Z8"/>
<dbReference type="InterPro" id="IPR051707">
    <property type="entry name" value="PI-Interact_SigTrans_Reg"/>
</dbReference>
<feature type="domain" description="PH" evidence="2">
    <location>
        <begin position="64"/>
        <end position="161"/>
    </location>
</feature>
<evidence type="ECO:0000256" key="1">
    <source>
        <dbReference type="SAM" id="MobiDB-lite"/>
    </source>
</evidence>
<dbReference type="InterPro" id="IPR011993">
    <property type="entry name" value="PH-like_dom_sf"/>
</dbReference>
<dbReference type="CDD" id="cd13298">
    <property type="entry name" value="PH1_PH_fungal"/>
    <property type="match status" value="1"/>
</dbReference>
<feature type="region of interest" description="Disordered" evidence="1">
    <location>
        <begin position="1"/>
        <end position="25"/>
    </location>
</feature>
<dbReference type="Gene3D" id="2.30.29.30">
    <property type="entry name" value="Pleckstrin-homology domain (PH domain)/Phosphotyrosine-binding domain (PTB)"/>
    <property type="match status" value="2"/>
</dbReference>
<reference evidence="3" key="1">
    <citation type="submission" date="2023-03" db="EMBL/GenBank/DDBJ databases">
        <title>Complete genome of Cladonia borealis.</title>
        <authorList>
            <person name="Park H."/>
        </authorList>
    </citation>
    <scope>NUCLEOTIDE SEQUENCE</scope>
    <source>
        <strain evidence="3">ANT050790</strain>
    </source>
</reference>
<protein>
    <recommendedName>
        <fullName evidence="2">PH domain-containing protein</fullName>
    </recommendedName>
</protein>
<sequence length="410" mass="46213">MADVLPGNPRSLLNSAPRSIPQPIDTRTDTVISAPRLTPGLRSGHLGLDTFSPVNENGSFAFDRVLRSGEVNKRTRKTKQWKPFYLVLRPNLLSLYKSSTEERLLKQISLSDLTAVGYLKDPKGRREHVFGLFSPSRNFHLQAKSETDAHAWVELIKKEARIDEEEQGIYPGSPTVPEGYPEHLGHDRWDHERFGSSSPEPSEVPPSHARTRDGIRIPSIQRMSAHDLEYSGDELAPYSDFSDTPPQSYPQSSFGTLGKRNQRAVSSNNIPYKALQQRPTTARTASQTSGFRMEDDERVIWHGYLLCLKSKGGVKQWKKLWVVLRPKNIAFYKNDQEYAANLILPLSTIIDAVEIDPISRSKAHCLQIIAEEKSYRFCASSEDALAEWLGALKSQLARRKEANARKIAPL</sequence>
<feature type="region of interest" description="Disordered" evidence="1">
    <location>
        <begin position="165"/>
        <end position="213"/>
    </location>
</feature>
<dbReference type="PANTHER" id="PTHR14336">
    <property type="entry name" value="TANDEM PH DOMAIN CONTAINING PROTEIN"/>
    <property type="match status" value="1"/>
</dbReference>
<feature type="domain" description="PH" evidence="2">
    <location>
        <begin position="298"/>
        <end position="397"/>
    </location>
</feature>
<feature type="compositionally biased region" description="Low complexity" evidence="1">
    <location>
        <begin position="196"/>
        <end position="207"/>
    </location>
</feature>
<evidence type="ECO:0000313" key="3">
    <source>
        <dbReference type="EMBL" id="KAK0508019.1"/>
    </source>
</evidence>
<accession>A0AA39V1Z8</accession>
<dbReference type="InterPro" id="IPR001849">
    <property type="entry name" value="PH_domain"/>
</dbReference>
<dbReference type="EMBL" id="JAFEKC020000022">
    <property type="protein sequence ID" value="KAK0508019.1"/>
    <property type="molecule type" value="Genomic_DNA"/>
</dbReference>
<comment type="caution">
    <text evidence="3">The sequence shown here is derived from an EMBL/GenBank/DDBJ whole genome shotgun (WGS) entry which is preliminary data.</text>
</comment>
<name>A0AA39V1Z8_9LECA</name>
<feature type="region of interest" description="Disordered" evidence="1">
    <location>
        <begin position="234"/>
        <end position="257"/>
    </location>
</feature>
<dbReference type="Pfam" id="PF00169">
    <property type="entry name" value="PH"/>
    <property type="match status" value="2"/>
</dbReference>
<dbReference type="CDD" id="cd13299">
    <property type="entry name" value="PH2_PH_fungal"/>
    <property type="match status" value="1"/>
</dbReference>
<evidence type="ECO:0000259" key="2">
    <source>
        <dbReference type="PROSITE" id="PS50003"/>
    </source>
</evidence>
<evidence type="ECO:0000313" key="4">
    <source>
        <dbReference type="Proteomes" id="UP001166286"/>
    </source>
</evidence>